<gene>
    <name evidence="2" type="ORF">ACFPM7_25295</name>
</gene>
<evidence type="ECO:0000313" key="3">
    <source>
        <dbReference type="Proteomes" id="UP001596157"/>
    </source>
</evidence>
<name>A0ABW0ESR8_9PSEU</name>
<dbReference type="Proteomes" id="UP001596157">
    <property type="component" value="Unassembled WGS sequence"/>
</dbReference>
<feature type="region of interest" description="Disordered" evidence="1">
    <location>
        <begin position="111"/>
        <end position="148"/>
    </location>
</feature>
<evidence type="ECO:0000256" key="1">
    <source>
        <dbReference type="SAM" id="MobiDB-lite"/>
    </source>
</evidence>
<dbReference type="InterPro" id="IPR011009">
    <property type="entry name" value="Kinase-like_dom_sf"/>
</dbReference>
<sequence length="187" mass="19800">MEPVDPSTPGSAPSGHGDVVQQVALADDHHRQVLLGGEPPASRRRPREPRRNSGVQLRLPNVITVYSTVVDGDTKWLVMEYLESRGLLEIIRTDGPVTPETAARIGTPAHLGPEVAADEPPAAGSVLDPRTADPTRPSRRTGDAHNMGPRRAELCDMAQAVAVGALATLRQGRSPGGRRSSSPPGPK</sequence>
<feature type="compositionally biased region" description="Low complexity" evidence="1">
    <location>
        <begin position="170"/>
        <end position="187"/>
    </location>
</feature>
<dbReference type="EMBL" id="JBHSKF010000016">
    <property type="protein sequence ID" value="MFC5290382.1"/>
    <property type="molecule type" value="Genomic_DNA"/>
</dbReference>
<evidence type="ECO:0000313" key="2">
    <source>
        <dbReference type="EMBL" id="MFC5290382.1"/>
    </source>
</evidence>
<reference evidence="3" key="1">
    <citation type="journal article" date="2019" name="Int. J. Syst. Evol. Microbiol.">
        <title>The Global Catalogue of Microorganisms (GCM) 10K type strain sequencing project: providing services to taxonomists for standard genome sequencing and annotation.</title>
        <authorList>
            <consortium name="The Broad Institute Genomics Platform"/>
            <consortium name="The Broad Institute Genome Sequencing Center for Infectious Disease"/>
            <person name="Wu L."/>
            <person name="Ma J."/>
        </authorList>
    </citation>
    <scope>NUCLEOTIDE SEQUENCE [LARGE SCALE GENOMIC DNA]</scope>
    <source>
        <strain evidence="3">CCUG 59778</strain>
    </source>
</reference>
<dbReference type="RefSeq" id="WP_378250271.1">
    <property type="nucleotide sequence ID" value="NZ_JBHSKF010000016.1"/>
</dbReference>
<feature type="region of interest" description="Disordered" evidence="1">
    <location>
        <begin position="34"/>
        <end position="55"/>
    </location>
</feature>
<proteinExistence type="predicted"/>
<comment type="caution">
    <text evidence="2">The sequence shown here is derived from an EMBL/GenBank/DDBJ whole genome shotgun (WGS) entry which is preliminary data.</text>
</comment>
<feature type="region of interest" description="Disordered" evidence="1">
    <location>
        <begin position="166"/>
        <end position="187"/>
    </location>
</feature>
<protein>
    <recommendedName>
        <fullName evidence="4">Protein kinase domain-containing protein</fullName>
    </recommendedName>
</protein>
<dbReference type="SUPFAM" id="SSF56112">
    <property type="entry name" value="Protein kinase-like (PK-like)"/>
    <property type="match status" value="1"/>
</dbReference>
<evidence type="ECO:0008006" key="4">
    <source>
        <dbReference type="Google" id="ProtNLM"/>
    </source>
</evidence>
<accession>A0ABW0ESR8</accession>
<dbReference type="Gene3D" id="1.10.510.10">
    <property type="entry name" value="Transferase(Phosphotransferase) domain 1"/>
    <property type="match status" value="1"/>
</dbReference>
<organism evidence="2 3">
    <name type="scientific">Actinokineospora guangxiensis</name>
    <dbReference type="NCBI Taxonomy" id="1490288"/>
    <lineage>
        <taxon>Bacteria</taxon>
        <taxon>Bacillati</taxon>
        <taxon>Actinomycetota</taxon>
        <taxon>Actinomycetes</taxon>
        <taxon>Pseudonocardiales</taxon>
        <taxon>Pseudonocardiaceae</taxon>
        <taxon>Actinokineospora</taxon>
    </lineage>
</organism>
<keyword evidence="3" id="KW-1185">Reference proteome</keyword>